<proteinExistence type="predicted"/>
<comment type="caution">
    <text evidence="1">The sequence shown here is derived from an EMBL/GenBank/DDBJ whole genome shotgun (WGS) entry which is preliminary data.</text>
</comment>
<organism evidence="1 2">
    <name type="scientific">Meloidogyne enterolobii</name>
    <name type="common">Root-knot nematode worm</name>
    <name type="synonym">Meloidogyne mayaguensis</name>
    <dbReference type="NCBI Taxonomy" id="390850"/>
    <lineage>
        <taxon>Eukaryota</taxon>
        <taxon>Metazoa</taxon>
        <taxon>Ecdysozoa</taxon>
        <taxon>Nematoda</taxon>
        <taxon>Chromadorea</taxon>
        <taxon>Rhabditida</taxon>
        <taxon>Tylenchina</taxon>
        <taxon>Tylenchomorpha</taxon>
        <taxon>Tylenchoidea</taxon>
        <taxon>Meloidogynidae</taxon>
        <taxon>Meloidogyninae</taxon>
        <taxon>Meloidogyne</taxon>
    </lineage>
</organism>
<protein>
    <submittedName>
        <fullName evidence="1">Uncharacterized protein</fullName>
    </submittedName>
</protein>
<evidence type="ECO:0000313" key="1">
    <source>
        <dbReference type="EMBL" id="CAK5075485.1"/>
    </source>
</evidence>
<keyword evidence="2" id="KW-1185">Reference proteome</keyword>
<reference evidence="1" key="1">
    <citation type="submission" date="2023-11" db="EMBL/GenBank/DDBJ databases">
        <authorList>
            <person name="Poullet M."/>
        </authorList>
    </citation>
    <scope>NUCLEOTIDE SEQUENCE</scope>
    <source>
        <strain evidence="1">E1834</strain>
    </source>
</reference>
<sequence>MRLNDVEMGLVNVEEECAFLRQRCSDYDLQLIKQRDNYDMLMGKYNEVCAQLVTAEKAAASAEKPLQQPYFLGTLVLYAPIFYVPLFFFLHSNAFISNCYLD</sequence>
<gene>
    <name evidence="1" type="ORF">MENTE1834_LOCUS22290</name>
</gene>
<evidence type="ECO:0000313" key="2">
    <source>
        <dbReference type="Proteomes" id="UP001497535"/>
    </source>
</evidence>
<dbReference type="Proteomes" id="UP001497535">
    <property type="component" value="Unassembled WGS sequence"/>
</dbReference>
<dbReference type="EMBL" id="CAVMJV010000028">
    <property type="protein sequence ID" value="CAK5075485.1"/>
    <property type="molecule type" value="Genomic_DNA"/>
</dbReference>
<accession>A0ACB0Z9A8</accession>
<name>A0ACB0Z9A8_MELEN</name>